<proteinExistence type="predicted"/>
<feature type="domain" description="Polymerase nucleotidyl transferase" evidence="1">
    <location>
        <begin position="27"/>
        <end position="67"/>
    </location>
</feature>
<dbReference type="EMBL" id="FLUP01000001">
    <property type="protein sequence ID" value="SBV98089.1"/>
    <property type="molecule type" value="Genomic_DNA"/>
</dbReference>
<evidence type="ECO:0000313" key="2">
    <source>
        <dbReference type="EMBL" id="SBV98089.1"/>
    </source>
</evidence>
<dbReference type="InterPro" id="IPR002934">
    <property type="entry name" value="Polymerase_NTP_transf_dom"/>
</dbReference>
<dbReference type="AlphaFoldDB" id="A0A212JF93"/>
<dbReference type="GO" id="GO:0016779">
    <property type="term" value="F:nucleotidyltransferase activity"/>
    <property type="evidence" value="ECO:0007669"/>
    <property type="project" value="InterPro"/>
</dbReference>
<dbReference type="Gene3D" id="3.30.460.10">
    <property type="entry name" value="Beta Polymerase, domain 2"/>
    <property type="match status" value="1"/>
</dbReference>
<reference evidence="2" key="1">
    <citation type="submission" date="2016-04" db="EMBL/GenBank/DDBJ databases">
        <authorList>
            <person name="Evans L.H."/>
            <person name="Alamgir A."/>
            <person name="Owens N."/>
            <person name="Weber N.D."/>
            <person name="Virtaneva K."/>
            <person name="Barbian K."/>
            <person name="Babar A."/>
            <person name="Rosenke K."/>
        </authorList>
    </citation>
    <scope>NUCLEOTIDE SEQUENCE</scope>
    <source>
        <strain evidence="2">92-2</strain>
    </source>
</reference>
<accession>A0A212JF93</accession>
<dbReference type="Pfam" id="PF01909">
    <property type="entry name" value="NTP_transf_2"/>
    <property type="match status" value="1"/>
</dbReference>
<sequence length="224" mass="25190">MINAETWMADLLPQLQQTFGARLRYLGLQGSYRRGEATEASDIDVVVLLDVVALEDLDVYRAIVRAMPEGQKACGFIGGAGDIFHWPRHELFAFQKDTEDWFGKLEDFLPVITDEDAEDSAKIGAAGLVHLLTHTYLYADAETRTLVLKDAYKAAFFVMLVRRYLASGVFCRNKKELLTGLEGSEKDIIAAGLDLPLWLAAHTERQCYDTLLRWCKDVLQGRSL</sequence>
<evidence type="ECO:0000259" key="1">
    <source>
        <dbReference type="Pfam" id="PF01909"/>
    </source>
</evidence>
<dbReference type="RefSeq" id="WP_227118538.1">
    <property type="nucleotide sequence ID" value="NZ_LT598928.1"/>
</dbReference>
<dbReference type="InterPro" id="IPR043519">
    <property type="entry name" value="NT_sf"/>
</dbReference>
<gene>
    <name evidence="2" type="ORF">KM92DES2_11010</name>
</gene>
<name>A0A212JF93_9BACT</name>
<organism evidence="2">
    <name type="scientific">uncultured Desulfovibrio sp</name>
    <dbReference type="NCBI Taxonomy" id="167968"/>
    <lineage>
        <taxon>Bacteria</taxon>
        <taxon>Pseudomonadati</taxon>
        <taxon>Thermodesulfobacteriota</taxon>
        <taxon>Desulfovibrionia</taxon>
        <taxon>Desulfovibrionales</taxon>
        <taxon>Desulfovibrionaceae</taxon>
        <taxon>Desulfovibrio</taxon>
        <taxon>environmental samples</taxon>
    </lineage>
</organism>
<dbReference type="SUPFAM" id="SSF81301">
    <property type="entry name" value="Nucleotidyltransferase"/>
    <property type="match status" value="1"/>
</dbReference>
<protein>
    <recommendedName>
        <fullName evidence="1">Polymerase nucleotidyl transferase domain-containing protein</fullName>
    </recommendedName>
</protein>